<proteinExistence type="predicted"/>
<keyword evidence="12" id="KW-0902">Two-component regulatory system</keyword>
<dbReference type="GO" id="GO:0005524">
    <property type="term" value="F:ATP binding"/>
    <property type="evidence" value="ECO:0007669"/>
    <property type="project" value="UniProtKB-KW"/>
</dbReference>
<gene>
    <name evidence="17" type="ORF">SO3561_03483</name>
</gene>
<evidence type="ECO:0000256" key="13">
    <source>
        <dbReference type="ARBA" id="ARBA00023136"/>
    </source>
</evidence>
<dbReference type="Gene3D" id="3.30.565.10">
    <property type="entry name" value="Histidine kinase-like ATPase, C-terminal domain"/>
    <property type="match status" value="1"/>
</dbReference>
<dbReference type="InterPro" id="IPR004358">
    <property type="entry name" value="Sig_transdc_His_kin-like_C"/>
</dbReference>
<comment type="subcellular location">
    <subcellularLocation>
        <location evidence="2">Cell membrane</location>
        <topology evidence="2">Multi-pass membrane protein</topology>
    </subcellularLocation>
</comment>
<keyword evidence="10" id="KW-0067">ATP-binding</keyword>
<evidence type="ECO:0000259" key="16">
    <source>
        <dbReference type="PROSITE" id="PS50109"/>
    </source>
</evidence>
<feature type="domain" description="Histidine kinase" evidence="16">
    <location>
        <begin position="452"/>
        <end position="562"/>
    </location>
</feature>
<keyword evidence="18" id="KW-1185">Reference proteome</keyword>
<feature type="transmembrane region" description="Helical" evidence="15">
    <location>
        <begin position="208"/>
        <end position="227"/>
    </location>
</feature>
<dbReference type="GO" id="GO:0000155">
    <property type="term" value="F:phosphorelay sensor kinase activity"/>
    <property type="evidence" value="ECO:0007669"/>
    <property type="project" value="InterPro"/>
</dbReference>
<dbReference type="SUPFAM" id="SSF55874">
    <property type="entry name" value="ATPase domain of HSP90 chaperone/DNA topoisomerase II/histidine kinase"/>
    <property type="match status" value="1"/>
</dbReference>
<dbReference type="PRINTS" id="PR00344">
    <property type="entry name" value="BCTRLSENSOR"/>
</dbReference>
<dbReference type="Proteomes" id="UP000217446">
    <property type="component" value="Unassembled WGS sequence"/>
</dbReference>
<dbReference type="PANTHER" id="PTHR44936">
    <property type="entry name" value="SENSOR PROTEIN CREC"/>
    <property type="match status" value="1"/>
</dbReference>
<keyword evidence="8" id="KW-0547">Nucleotide-binding</keyword>
<dbReference type="InterPro" id="IPR005467">
    <property type="entry name" value="His_kinase_dom"/>
</dbReference>
<dbReference type="Gene3D" id="1.10.287.130">
    <property type="match status" value="1"/>
</dbReference>
<evidence type="ECO:0000256" key="8">
    <source>
        <dbReference type="ARBA" id="ARBA00022741"/>
    </source>
</evidence>
<comment type="caution">
    <text evidence="17">The sequence shown here is derived from an EMBL/GenBank/DDBJ whole genome shotgun (WGS) entry which is preliminary data.</text>
</comment>
<evidence type="ECO:0000256" key="9">
    <source>
        <dbReference type="ARBA" id="ARBA00022777"/>
    </source>
</evidence>
<evidence type="ECO:0000256" key="15">
    <source>
        <dbReference type="SAM" id="Phobius"/>
    </source>
</evidence>
<keyword evidence="11 15" id="KW-1133">Transmembrane helix</keyword>
<dbReference type="InterPro" id="IPR013656">
    <property type="entry name" value="PAS_4"/>
</dbReference>
<evidence type="ECO:0000256" key="12">
    <source>
        <dbReference type="ARBA" id="ARBA00023012"/>
    </source>
</evidence>
<evidence type="ECO:0000256" key="4">
    <source>
        <dbReference type="ARBA" id="ARBA00022475"/>
    </source>
</evidence>
<evidence type="ECO:0000256" key="1">
    <source>
        <dbReference type="ARBA" id="ARBA00000085"/>
    </source>
</evidence>
<keyword evidence="7 15" id="KW-0812">Transmembrane</keyword>
<reference evidence="18" key="1">
    <citation type="submission" date="2017-05" db="EMBL/GenBank/DDBJ databases">
        <title>Streptomyces olivochromogenes NBRC 3561 whole genome shotgun sequence.</title>
        <authorList>
            <person name="Dohra H."/>
            <person name="Kodani S."/>
        </authorList>
    </citation>
    <scope>NUCLEOTIDE SEQUENCE [LARGE SCALE GENOMIC DNA]</scope>
    <source>
        <strain evidence="18">NBRC 3561</strain>
    </source>
</reference>
<sequence>MSLVGHNHATTGYGEGAGPGSKTRAKAPVMPIRIRIGRAGKGRLSARILANQLAILALSGAIGFVLFAFAQRAEIDRSYEQRALAIAETTAAEPQIQQAMEYGGGGDIVQTVAERIRKASGASYVVVIDLHGIRHSHPTPALIGEPVGEPIAVLDGLPHVGSDQGATGRSANGKAPLKGPTGTLVGEVSAGIPERDVLGELWRELPTFGLYATIATALGSMAAFLLARRLKRTTFGLELEEIAGLLQDREAMLHGIREGVVAFDPEGRVTVINDEARHLLGLGTALGSRLDELLPEGRLRRALDGSLSGTDITVLTDDHCLAVNRMPVTLHGRALGAVVTVRDRTELVGLLRELDSVRGLTDALRAQQHEFTNRMHTLAGLLDVGEYESAYEYAVELAGADQELTESVREHIGNALMVGLIVAKTTVAAERGVRIVLGEDSALGEQPPHLHRLLTIVGNLLENALDAAVGGPAPAGGREVRLTVVEATTEVLVRVADTGPGIPPGAAESIFEDGWSTRPDRGTARRGLGLALVHRLVQRHGGTITVSEGSGAVFTVTLPLPDAAPAPQGALFTTALPVPAGALAAADGGERW</sequence>
<evidence type="ECO:0000256" key="11">
    <source>
        <dbReference type="ARBA" id="ARBA00022989"/>
    </source>
</evidence>
<dbReference type="PANTHER" id="PTHR44936:SF9">
    <property type="entry name" value="SENSOR PROTEIN CREC"/>
    <property type="match status" value="1"/>
</dbReference>
<evidence type="ECO:0000256" key="3">
    <source>
        <dbReference type="ARBA" id="ARBA00012438"/>
    </source>
</evidence>
<dbReference type="EMBL" id="BDQI01000006">
    <property type="protein sequence ID" value="GAX51976.1"/>
    <property type="molecule type" value="Genomic_DNA"/>
</dbReference>
<keyword evidence="6" id="KW-0808">Transferase</keyword>
<dbReference type="AlphaFoldDB" id="A0A250VD49"/>
<protein>
    <recommendedName>
        <fullName evidence="3">histidine kinase</fullName>
        <ecNumber evidence="3">2.7.13.3</ecNumber>
    </recommendedName>
</protein>
<evidence type="ECO:0000256" key="6">
    <source>
        <dbReference type="ARBA" id="ARBA00022679"/>
    </source>
</evidence>
<dbReference type="InterPro" id="IPR000014">
    <property type="entry name" value="PAS"/>
</dbReference>
<dbReference type="Pfam" id="PF08448">
    <property type="entry name" value="PAS_4"/>
    <property type="match status" value="1"/>
</dbReference>
<dbReference type="SUPFAM" id="SSF55785">
    <property type="entry name" value="PYP-like sensor domain (PAS domain)"/>
    <property type="match status" value="1"/>
</dbReference>
<dbReference type="InterPro" id="IPR003594">
    <property type="entry name" value="HATPase_dom"/>
</dbReference>
<dbReference type="InterPro" id="IPR050980">
    <property type="entry name" value="2C_sensor_his_kinase"/>
</dbReference>
<accession>A0A250VD49</accession>
<dbReference type="Gene3D" id="3.30.450.20">
    <property type="entry name" value="PAS domain"/>
    <property type="match status" value="2"/>
</dbReference>
<dbReference type="Pfam" id="PF17203">
    <property type="entry name" value="sCache_3_2"/>
    <property type="match status" value="1"/>
</dbReference>
<keyword evidence="4" id="KW-1003">Cell membrane</keyword>
<dbReference type="InterPro" id="IPR033463">
    <property type="entry name" value="sCache_3"/>
</dbReference>
<dbReference type="InterPro" id="IPR036890">
    <property type="entry name" value="HATPase_C_sf"/>
</dbReference>
<evidence type="ECO:0000256" key="7">
    <source>
        <dbReference type="ARBA" id="ARBA00022692"/>
    </source>
</evidence>
<evidence type="ECO:0000256" key="2">
    <source>
        <dbReference type="ARBA" id="ARBA00004651"/>
    </source>
</evidence>
<keyword evidence="9 17" id="KW-0418">Kinase</keyword>
<dbReference type="SUPFAM" id="SSF103190">
    <property type="entry name" value="Sensory domain-like"/>
    <property type="match status" value="1"/>
</dbReference>
<organism evidence="17 18">
    <name type="scientific">Streptomyces olivochromogenes</name>
    <dbReference type="NCBI Taxonomy" id="1963"/>
    <lineage>
        <taxon>Bacteria</taxon>
        <taxon>Bacillati</taxon>
        <taxon>Actinomycetota</taxon>
        <taxon>Actinomycetes</taxon>
        <taxon>Kitasatosporales</taxon>
        <taxon>Streptomycetaceae</taxon>
        <taxon>Streptomyces</taxon>
    </lineage>
</organism>
<feature type="transmembrane region" description="Helical" evidence="15">
    <location>
        <begin position="48"/>
        <end position="70"/>
    </location>
</feature>
<comment type="catalytic activity">
    <reaction evidence="1">
        <text>ATP + protein L-histidine = ADP + protein N-phospho-L-histidine.</text>
        <dbReference type="EC" id="2.7.13.3"/>
    </reaction>
</comment>
<feature type="region of interest" description="Disordered" evidence="14">
    <location>
        <begin position="1"/>
        <end position="24"/>
    </location>
</feature>
<keyword evidence="13 15" id="KW-0472">Membrane</keyword>
<dbReference type="Pfam" id="PF02518">
    <property type="entry name" value="HATPase_c"/>
    <property type="match status" value="1"/>
</dbReference>
<dbReference type="SMART" id="SM00387">
    <property type="entry name" value="HATPase_c"/>
    <property type="match status" value="1"/>
</dbReference>
<dbReference type="InterPro" id="IPR016120">
    <property type="entry name" value="Sig_transdc_His_kin_SpoOB"/>
</dbReference>
<evidence type="ECO:0000313" key="17">
    <source>
        <dbReference type="EMBL" id="GAX51976.1"/>
    </source>
</evidence>
<keyword evidence="5" id="KW-0597">Phosphoprotein</keyword>
<dbReference type="GO" id="GO:0005886">
    <property type="term" value="C:plasma membrane"/>
    <property type="evidence" value="ECO:0007669"/>
    <property type="project" value="UniProtKB-SubCell"/>
</dbReference>
<evidence type="ECO:0000256" key="14">
    <source>
        <dbReference type="SAM" id="MobiDB-lite"/>
    </source>
</evidence>
<dbReference type="EC" id="2.7.13.3" evidence="3"/>
<evidence type="ECO:0000256" key="10">
    <source>
        <dbReference type="ARBA" id="ARBA00022840"/>
    </source>
</evidence>
<dbReference type="SUPFAM" id="SSF55890">
    <property type="entry name" value="Sporulation response regulatory protein Spo0B"/>
    <property type="match status" value="1"/>
</dbReference>
<dbReference type="InterPro" id="IPR035965">
    <property type="entry name" value="PAS-like_dom_sf"/>
</dbReference>
<dbReference type="CDD" id="cd00130">
    <property type="entry name" value="PAS"/>
    <property type="match status" value="1"/>
</dbReference>
<name>A0A250VD49_STROL</name>
<evidence type="ECO:0000256" key="5">
    <source>
        <dbReference type="ARBA" id="ARBA00022553"/>
    </source>
</evidence>
<evidence type="ECO:0000313" key="18">
    <source>
        <dbReference type="Proteomes" id="UP000217446"/>
    </source>
</evidence>
<dbReference type="PROSITE" id="PS50109">
    <property type="entry name" value="HIS_KIN"/>
    <property type="match status" value="1"/>
</dbReference>
<dbReference type="InterPro" id="IPR029151">
    <property type="entry name" value="Sensor-like_sf"/>
</dbReference>